<proteinExistence type="predicted"/>
<reference evidence="1 2" key="1">
    <citation type="submission" date="2013-03" db="EMBL/GenBank/DDBJ databases">
        <authorList>
            <person name="Warren W."/>
            <person name="Wilson R.K."/>
        </authorList>
    </citation>
    <scope>NUCLEOTIDE SEQUENCE</scope>
</reference>
<reference evidence="1" key="3">
    <citation type="submission" date="2025-09" db="UniProtKB">
        <authorList>
            <consortium name="Ensembl"/>
        </authorList>
    </citation>
    <scope>IDENTIFICATION</scope>
</reference>
<dbReference type="GeneTree" id="ENSGT00970000197082"/>
<protein>
    <submittedName>
        <fullName evidence="1">Uncharacterized protein</fullName>
    </submittedName>
</protein>
<name>A0A7N9CYQ2_MACFA</name>
<evidence type="ECO:0000313" key="2">
    <source>
        <dbReference type="Proteomes" id="UP000233100"/>
    </source>
</evidence>
<dbReference type="Ensembl" id="ENSMFAT00000100747.1">
    <property type="protein sequence ID" value="ENSMFAP00000055884.1"/>
    <property type="gene ID" value="ENSMFAG00000061927.1"/>
</dbReference>
<evidence type="ECO:0000313" key="1">
    <source>
        <dbReference type="Ensembl" id="ENSMFAP00000055884.1"/>
    </source>
</evidence>
<reference evidence="1" key="2">
    <citation type="submission" date="2025-08" db="UniProtKB">
        <authorList>
            <consortium name="Ensembl"/>
        </authorList>
    </citation>
    <scope>IDENTIFICATION</scope>
</reference>
<accession>A0A7N9CYQ2</accession>
<sequence length="95" mass="10854">DNLANSLLSIGLGKEFLAKSPKAIATKTKIDKWDLIKLKSFCTAKETISRVNRQPTEWEKIFVNSERPSKHRQAKTLRFETISDHPAIPEAYLSR</sequence>
<keyword evidence="2" id="KW-1185">Reference proteome</keyword>
<dbReference type="Proteomes" id="UP000233100">
    <property type="component" value="Chromosome X"/>
</dbReference>
<dbReference type="AlphaFoldDB" id="A0A7N9CYQ2"/>
<organism evidence="1 2">
    <name type="scientific">Macaca fascicularis</name>
    <name type="common">Crab-eating macaque</name>
    <name type="synonym">Cynomolgus monkey</name>
    <dbReference type="NCBI Taxonomy" id="9541"/>
    <lineage>
        <taxon>Eukaryota</taxon>
        <taxon>Metazoa</taxon>
        <taxon>Chordata</taxon>
        <taxon>Craniata</taxon>
        <taxon>Vertebrata</taxon>
        <taxon>Euteleostomi</taxon>
        <taxon>Mammalia</taxon>
        <taxon>Eutheria</taxon>
        <taxon>Euarchontoglires</taxon>
        <taxon>Primates</taxon>
        <taxon>Haplorrhini</taxon>
        <taxon>Catarrhini</taxon>
        <taxon>Cercopithecidae</taxon>
        <taxon>Cercopithecinae</taxon>
        <taxon>Macaca</taxon>
    </lineage>
</organism>